<feature type="transmembrane region" description="Helical" evidence="7">
    <location>
        <begin position="222"/>
        <end position="247"/>
    </location>
</feature>
<evidence type="ECO:0000256" key="3">
    <source>
        <dbReference type="ARBA" id="ARBA00022692"/>
    </source>
</evidence>
<feature type="transmembrane region" description="Helical" evidence="7">
    <location>
        <begin position="358"/>
        <end position="391"/>
    </location>
</feature>
<organism evidence="8 9">
    <name type="scientific">Punica granatum</name>
    <name type="common">Pomegranate</name>
    <dbReference type="NCBI Taxonomy" id="22663"/>
    <lineage>
        <taxon>Eukaryota</taxon>
        <taxon>Viridiplantae</taxon>
        <taxon>Streptophyta</taxon>
        <taxon>Embryophyta</taxon>
        <taxon>Tracheophyta</taxon>
        <taxon>Spermatophyta</taxon>
        <taxon>Magnoliopsida</taxon>
        <taxon>eudicotyledons</taxon>
        <taxon>Gunneridae</taxon>
        <taxon>Pentapetalae</taxon>
        <taxon>rosids</taxon>
        <taxon>malvids</taxon>
        <taxon>Myrtales</taxon>
        <taxon>Lythraceae</taxon>
        <taxon>Punica</taxon>
    </lineage>
</organism>
<evidence type="ECO:0008006" key="10">
    <source>
        <dbReference type="Google" id="ProtNLM"/>
    </source>
</evidence>
<keyword evidence="3 7" id="KW-0812">Transmembrane</keyword>
<feature type="transmembrane region" description="Helical" evidence="7">
    <location>
        <begin position="259"/>
        <end position="285"/>
    </location>
</feature>
<gene>
    <name evidence="8" type="ORF">CDL15_Pgr017409</name>
</gene>
<feature type="transmembrane region" description="Helical" evidence="7">
    <location>
        <begin position="588"/>
        <end position="609"/>
    </location>
</feature>
<dbReference type="PROSITE" id="PS00218">
    <property type="entry name" value="AMINO_ACID_PERMEASE_1"/>
    <property type="match status" value="1"/>
</dbReference>
<dbReference type="InterPro" id="IPR004840">
    <property type="entry name" value="Amino_acid_permease_CS"/>
</dbReference>
<dbReference type="PANTHER" id="PTHR45649:SF26">
    <property type="entry name" value="OS04G0435100 PROTEIN"/>
    <property type="match status" value="1"/>
</dbReference>
<evidence type="ECO:0000256" key="6">
    <source>
        <dbReference type="SAM" id="MobiDB-lite"/>
    </source>
</evidence>
<evidence type="ECO:0000256" key="2">
    <source>
        <dbReference type="ARBA" id="ARBA00022448"/>
    </source>
</evidence>
<feature type="transmembrane region" description="Helical" evidence="7">
    <location>
        <begin position="561"/>
        <end position="582"/>
    </location>
</feature>
<evidence type="ECO:0000256" key="1">
    <source>
        <dbReference type="ARBA" id="ARBA00004141"/>
    </source>
</evidence>
<dbReference type="Gene3D" id="1.20.1740.10">
    <property type="entry name" value="Amino acid/polyamine transporter I"/>
    <property type="match status" value="2"/>
</dbReference>
<evidence type="ECO:0000256" key="4">
    <source>
        <dbReference type="ARBA" id="ARBA00022989"/>
    </source>
</evidence>
<keyword evidence="2" id="KW-0813">Transport</keyword>
<reference evidence="9" key="1">
    <citation type="journal article" date="2017" name="Plant J.">
        <title>The pomegranate (Punica granatum L.) genome and the genomics of punicalagin biosynthesis.</title>
        <authorList>
            <person name="Qin G."/>
            <person name="Xu C."/>
            <person name="Ming R."/>
            <person name="Tang H."/>
            <person name="Guyot R."/>
            <person name="Kramer E.M."/>
            <person name="Hu Y."/>
            <person name="Yi X."/>
            <person name="Qi Y."/>
            <person name="Xu X."/>
            <person name="Gao Z."/>
            <person name="Pan H."/>
            <person name="Jian J."/>
            <person name="Tian Y."/>
            <person name="Yue Z."/>
            <person name="Xu Y."/>
        </authorList>
    </citation>
    <scope>NUCLEOTIDE SEQUENCE [LARGE SCALE GENOMIC DNA]</scope>
    <source>
        <strain evidence="9">cv. Dabenzi</strain>
    </source>
</reference>
<sequence>MNRIGSDRASPPEGETARKSAGPDWGCWAEMGRTSGLDLRKNELGRGPLAKGGRDRGAAVLALGRRDGRNGRRIWLWALLGLRGVRSGLRRGRNGRNRGEKSCFPARVPKISDLQIPETRANFSISLNGSCSSRSEFHFCLFNCNFFPVSVKISADMEKISENRDLGVLRAGGDRGQPVKTSLKAPEVHVPVPEIEEGVTEHSMGGACTCSSESSGEDCPCYLWTLFKTLAISFSTMTLFTGITPLYGSSLRYAGPASVVWGWVVVTFFTWFVGIAMAEICSSFPTTGSLYFWAAHLAGPKWGPFASWCCAWLETIGLIAGIGTQSIIKGICRSQSLQSIILLWTGTNKDGGYFAPKWLFLCMYIGLTLIWAVLNTFALEVIAFIDIISIWWQYSLYGYDAAAHLTEETKGADKNGPIAILSSIGIISMFGWAYILALTFSIQDFNYLYDPMNETAGAFVPAQILYDAFYGRDRGIPFSSIWRKIHPKHKVPSNAVWLCAAICILLGLPILKIDVVFTAITSICTIGWVGGYAVPIYARMVMPEQNFNPGPFYLGMASRPVCLVAFLWICYTCCVFLLPTLYPIRLDTFNYAPVALGVALGLIMIWWVFDARRWFKGPVRNIDTPYEEQF</sequence>
<accession>A0A218Y3V3</accession>
<feature type="transmembrane region" description="Helical" evidence="7">
    <location>
        <begin position="517"/>
        <end position="540"/>
    </location>
</feature>
<keyword evidence="5 7" id="KW-0472">Membrane</keyword>
<dbReference type="GO" id="GO:0016020">
    <property type="term" value="C:membrane"/>
    <property type="evidence" value="ECO:0007669"/>
    <property type="project" value="UniProtKB-SubCell"/>
</dbReference>
<keyword evidence="4 7" id="KW-1133">Transmembrane helix</keyword>
<feature type="region of interest" description="Disordered" evidence="6">
    <location>
        <begin position="1"/>
        <end position="25"/>
    </location>
</feature>
<name>A0A218Y3V3_PUNGR</name>
<evidence type="ECO:0000256" key="7">
    <source>
        <dbReference type="SAM" id="Phobius"/>
    </source>
</evidence>
<dbReference type="GO" id="GO:0022857">
    <property type="term" value="F:transmembrane transporter activity"/>
    <property type="evidence" value="ECO:0007669"/>
    <property type="project" value="InterPro"/>
</dbReference>
<evidence type="ECO:0000256" key="5">
    <source>
        <dbReference type="ARBA" id="ARBA00023136"/>
    </source>
</evidence>
<evidence type="ECO:0000313" key="8">
    <source>
        <dbReference type="EMBL" id="OWM91491.1"/>
    </source>
</evidence>
<feature type="transmembrane region" description="Helical" evidence="7">
    <location>
        <begin position="491"/>
        <end position="511"/>
    </location>
</feature>
<proteinExistence type="predicted"/>
<dbReference type="InterPro" id="IPR002293">
    <property type="entry name" value="AA/rel_permease1"/>
</dbReference>
<comment type="caution">
    <text evidence="8">The sequence shown here is derived from an EMBL/GenBank/DDBJ whole genome shotgun (WGS) entry which is preliminary data.</text>
</comment>
<evidence type="ECO:0000313" key="9">
    <source>
        <dbReference type="Proteomes" id="UP000197138"/>
    </source>
</evidence>
<feature type="transmembrane region" description="Helical" evidence="7">
    <location>
        <begin position="418"/>
        <end position="442"/>
    </location>
</feature>
<protein>
    <recommendedName>
        <fullName evidence="10">Amino-acid permease BAT1 homolog</fullName>
    </recommendedName>
</protein>
<dbReference type="Pfam" id="PF13520">
    <property type="entry name" value="AA_permease_2"/>
    <property type="match status" value="2"/>
</dbReference>
<dbReference type="Proteomes" id="UP000197138">
    <property type="component" value="Unassembled WGS sequence"/>
</dbReference>
<dbReference type="EMBL" id="MTKT01000281">
    <property type="protein sequence ID" value="OWM91491.1"/>
    <property type="molecule type" value="Genomic_DNA"/>
</dbReference>
<dbReference type="AlphaFoldDB" id="A0A218Y3V3"/>
<comment type="subcellular location">
    <subcellularLocation>
        <location evidence="1">Membrane</location>
        <topology evidence="1">Multi-pass membrane protein</topology>
    </subcellularLocation>
</comment>
<dbReference type="PANTHER" id="PTHR45649">
    <property type="entry name" value="AMINO-ACID PERMEASE BAT1"/>
    <property type="match status" value="1"/>
</dbReference>
<dbReference type="GO" id="GO:0006865">
    <property type="term" value="P:amino acid transport"/>
    <property type="evidence" value="ECO:0007669"/>
    <property type="project" value="InterPro"/>
</dbReference>